<dbReference type="PROSITE" id="PS50082">
    <property type="entry name" value="WD_REPEATS_2"/>
    <property type="match status" value="2"/>
</dbReference>
<dbReference type="InterPro" id="IPR001680">
    <property type="entry name" value="WD40_rpt"/>
</dbReference>
<evidence type="ECO:0000256" key="1">
    <source>
        <dbReference type="ARBA" id="ARBA00005672"/>
    </source>
</evidence>
<evidence type="ECO:0000256" key="3">
    <source>
        <dbReference type="ARBA" id="ARBA00022737"/>
    </source>
</evidence>
<dbReference type="PANTHER" id="PTHR14205:SF15">
    <property type="entry name" value="EARP AND GARP COMPLEX-INTERACTING PROTEIN 1"/>
    <property type="match status" value="1"/>
</dbReference>
<feature type="repeat" description="WD" evidence="4">
    <location>
        <begin position="252"/>
        <end position="284"/>
    </location>
</feature>
<dbReference type="PANTHER" id="PTHR14205">
    <property type="entry name" value="WD-REPEAT PROTEIN"/>
    <property type="match status" value="1"/>
</dbReference>
<feature type="domain" description="EIPR1-like beta-propeller" evidence="5">
    <location>
        <begin position="6"/>
        <end position="284"/>
    </location>
</feature>
<dbReference type="Proteomes" id="UP001307889">
    <property type="component" value="Chromosome 8"/>
</dbReference>
<protein>
    <submittedName>
        <fullName evidence="6">WD domain, G-beta repeat</fullName>
    </submittedName>
</protein>
<keyword evidence="7" id="KW-1185">Reference proteome</keyword>
<evidence type="ECO:0000313" key="7">
    <source>
        <dbReference type="Proteomes" id="UP001307889"/>
    </source>
</evidence>
<dbReference type="Gene3D" id="2.130.10.10">
    <property type="entry name" value="YVTN repeat-like/Quinoprotein amine dehydrogenase"/>
    <property type="match status" value="1"/>
</dbReference>
<dbReference type="InterPro" id="IPR036322">
    <property type="entry name" value="WD40_repeat_dom_sf"/>
</dbReference>
<evidence type="ECO:0000256" key="4">
    <source>
        <dbReference type="PROSITE-ProRule" id="PRU00221"/>
    </source>
</evidence>
<reference evidence="6 7" key="1">
    <citation type="submission" date="2023-09" db="EMBL/GenBank/DDBJ databases">
        <title>Nesidiocoris tenuis whole genome shotgun sequence.</title>
        <authorList>
            <person name="Shibata T."/>
            <person name="Shimoda M."/>
            <person name="Kobayashi T."/>
            <person name="Uehara T."/>
        </authorList>
    </citation>
    <scope>NUCLEOTIDE SEQUENCE [LARGE SCALE GENOMIC DNA]</scope>
    <source>
        <strain evidence="6 7">Japan</strain>
    </source>
</reference>
<gene>
    <name evidence="6" type="ORF">NTJ_10109</name>
</gene>
<evidence type="ECO:0000256" key="2">
    <source>
        <dbReference type="ARBA" id="ARBA00022574"/>
    </source>
</evidence>
<dbReference type="Pfam" id="PF23609">
    <property type="entry name" value="Beta-prop_EIPR1"/>
    <property type="match status" value="1"/>
</dbReference>
<name>A0ABN7AYQ4_9HEMI</name>
<sequence>MVSEEETSIIYGLEFQARSLATLSSPETEVTKFLVGTQTLKIASNQVHVVEVNEENGDLKTQAYPHPCGELWHLHWSPQNESLISTCYNSLTEEGGTHQKCGLWHLTDGVNQLKPLATLDTEDEIRTGYFHPSDAEKFVTSTDSRFVVWDLGKGSATETYSKPVSAKGSHKLTNGKWNPQESGAAFATLQESGIKGWDLRSNSEAWSLEQCHTQCVRDIDYNRNKQHTLSSCGDDGLIKIWDLRSLGNVLTLSGHTHWAWCVRYNPLHDELLLSSGSDASGRLWWAATVASEPSEATMKHSDGPLRQYTAMEDSVYIAEWSGGDTWTFAMLSYDGRLSINKVPKSIKYEILCGRN</sequence>
<dbReference type="SUPFAM" id="SSF50978">
    <property type="entry name" value="WD40 repeat-like"/>
    <property type="match status" value="1"/>
</dbReference>
<evidence type="ECO:0000313" key="6">
    <source>
        <dbReference type="EMBL" id="BES97295.1"/>
    </source>
</evidence>
<keyword evidence="3" id="KW-0677">Repeat</keyword>
<dbReference type="PROSITE" id="PS00678">
    <property type="entry name" value="WD_REPEATS_1"/>
    <property type="match status" value="1"/>
</dbReference>
<dbReference type="InterPro" id="IPR059104">
    <property type="entry name" value="Beta-prop_EIPR1-like"/>
</dbReference>
<feature type="repeat" description="WD" evidence="4">
    <location>
        <begin position="209"/>
        <end position="251"/>
    </location>
</feature>
<evidence type="ECO:0000259" key="5">
    <source>
        <dbReference type="Pfam" id="PF23609"/>
    </source>
</evidence>
<dbReference type="InterPro" id="IPR040323">
    <property type="entry name" value="EIPR1"/>
</dbReference>
<keyword evidence="2 4" id="KW-0853">WD repeat</keyword>
<dbReference type="SMART" id="SM00320">
    <property type="entry name" value="WD40"/>
    <property type="match status" value="4"/>
</dbReference>
<dbReference type="InterPro" id="IPR015943">
    <property type="entry name" value="WD40/YVTN_repeat-like_dom_sf"/>
</dbReference>
<comment type="similarity">
    <text evidence="1">Belongs to the WD repeat EIPR1 family.</text>
</comment>
<organism evidence="6 7">
    <name type="scientific">Nesidiocoris tenuis</name>
    <dbReference type="NCBI Taxonomy" id="355587"/>
    <lineage>
        <taxon>Eukaryota</taxon>
        <taxon>Metazoa</taxon>
        <taxon>Ecdysozoa</taxon>
        <taxon>Arthropoda</taxon>
        <taxon>Hexapoda</taxon>
        <taxon>Insecta</taxon>
        <taxon>Pterygota</taxon>
        <taxon>Neoptera</taxon>
        <taxon>Paraneoptera</taxon>
        <taxon>Hemiptera</taxon>
        <taxon>Heteroptera</taxon>
        <taxon>Panheteroptera</taxon>
        <taxon>Cimicomorpha</taxon>
        <taxon>Miridae</taxon>
        <taxon>Dicyphina</taxon>
        <taxon>Nesidiocoris</taxon>
    </lineage>
</organism>
<proteinExistence type="inferred from homology"/>
<accession>A0ABN7AYQ4</accession>
<dbReference type="EMBL" id="AP028916">
    <property type="protein sequence ID" value="BES97295.1"/>
    <property type="molecule type" value="Genomic_DNA"/>
</dbReference>
<dbReference type="InterPro" id="IPR019775">
    <property type="entry name" value="WD40_repeat_CS"/>
</dbReference>